<dbReference type="Gene3D" id="1.25.40.10">
    <property type="entry name" value="Tetratricopeptide repeat domain"/>
    <property type="match status" value="1"/>
</dbReference>
<evidence type="ECO:0000259" key="4">
    <source>
        <dbReference type="PROSITE" id="PS51352"/>
    </source>
</evidence>
<dbReference type="Pfam" id="PF00085">
    <property type="entry name" value="Thioredoxin"/>
    <property type="match status" value="1"/>
</dbReference>
<proteinExistence type="inferred from homology"/>
<reference evidence="5 6" key="1">
    <citation type="submission" date="2024-03" db="EMBL/GenBank/DDBJ databases">
        <title>Draft genome sequence of Pseudonocardia nematodicida JCM 31783.</title>
        <authorList>
            <person name="Butdee W."/>
            <person name="Duangmal K."/>
        </authorList>
    </citation>
    <scope>NUCLEOTIDE SEQUENCE [LARGE SCALE GENOMIC DNA]</scope>
    <source>
        <strain evidence="5 6">JCM 31783</strain>
    </source>
</reference>
<dbReference type="RefSeq" id="WP_349295942.1">
    <property type="nucleotide sequence ID" value="NZ_JBEDNQ010000001.1"/>
</dbReference>
<dbReference type="SUPFAM" id="SSF52833">
    <property type="entry name" value="Thioredoxin-like"/>
    <property type="match status" value="1"/>
</dbReference>
<evidence type="ECO:0000313" key="6">
    <source>
        <dbReference type="Proteomes" id="UP001494902"/>
    </source>
</evidence>
<protein>
    <submittedName>
        <fullName evidence="5">Tetratricopeptide repeat protein</fullName>
    </submittedName>
</protein>
<evidence type="ECO:0000256" key="3">
    <source>
        <dbReference type="SAM" id="MobiDB-lite"/>
    </source>
</evidence>
<name>A0ABV1K3Z5_9PSEU</name>
<dbReference type="Pfam" id="PF14561">
    <property type="entry name" value="TPR_20"/>
    <property type="match status" value="1"/>
</dbReference>
<dbReference type="PANTHER" id="PTHR45663:SF11">
    <property type="entry name" value="GEO12009P1"/>
    <property type="match status" value="1"/>
</dbReference>
<dbReference type="PANTHER" id="PTHR45663">
    <property type="entry name" value="GEO12009P1"/>
    <property type="match status" value="1"/>
</dbReference>
<dbReference type="CDD" id="cd02956">
    <property type="entry name" value="ybbN"/>
    <property type="match status" value="1"/>
</dbReference>
<feature type="domain" description="Thioredoxin" evidence="4">
    <location>
        <begin position="26"/>
        <end position="159"/>
    </location>
</feature>
<dbReference type="Gene3D" id="3.40.30.10">
    <property type="entry name" value="Glutaredoxin"/>
    <property type="match status" value="1"/>
</dbReference>
<dbReference type="EMBL" id="JBEDNQ010000001">
    <property type="protein sequence ID" value="MEQ3548841.1"/>
    <property type="molecule type" value="Genomic_DNA"/>
</dbReference>
<feature type="region of interest" description="Disordered" evidence="3">
    <location>
        <begin position="19"/>
        <end position="48"/>
    </location>
</feature>
<comment type="similarity">
    <text evidence="1">Belongs to the thioredoxin family.</text>
</comment>
<dbReference type="InterPro" id="IPR013766">
    <property type="entry name" value="Thioredoxin_domain"/>
</dbReference>
<keyword evidence="2" id="KW-0676">Redox-active center</keyword>
<evidence type="ECO:0000313" key="5">
    <source>
        <dbReference type="EMBL" id="MEQ3548841.1"/>
    </source>
</evidence>
<comment type="caution">
    <text evidence="5">The sequence shown here is derived from an EMBL/GenBank/DDBJ whole genome shotgun (WGS) entry which is preliminary data.</text>
</comment>
<feature type="region of interest" description="Disordered" evidence="3">
    <location>
        <begin position="167"/>
        <end position="188"/>
    </location>
</feature>
<dbReference type="PROSITE" id="PS51352">
    <property type="entry name" value="THIOREDOXIN_2"/>
    <property type="match status" value="1"/>
</dbReference>
<evidence type="ECO:0000256" key="2">
    <source>
        <dbReference type="ARBA" id="ARBA00023284"/>
    </source>
</evidence>
<feature type="compositionally biased region" description="Low complexity" evidence="3">
    <location>
        <begin position="167"/>
        <end position="176"/>
    </location>
</feature>
<accession>A0ABV1K3Z5</accession>
<feature type="compositionally biased region" description="Acidic residues" evidence="3">
    <location>
        <begin position="177"/>
        <end position="186"/>
    </location>
</feature>
<dbReference type="SUPFAM" id="SSF48452">
    <property type="entry name" value="TPR-like"/>
    <property type="match status" value="1"/>
</dbReference>
<organism evidence="5 6">
    <name type="scientific">Pseudonocardia nematodicida</name>
    <dbReference type="NCBI Taxonomy" id="1206997"/>
    <lineage>
        <taxon>Bacteria</taxon>
        <taxon>Bacillati</taxon>
        <taxon>Actinomycetota</taxon>
        <taxon>Actinomycetes</taxon>
        <taxon>Pseudonocardiales</taxon>
        <taxon>Pseudonocardiaceae</taxon>
        <taxon>Pseudonocardia</taxon>
    </lineage>
</organism>
<evidence type="ECO:0000256" key="1">
    <source>
        <dbReference type="ARBA" id="ARBA00008987"/>
    </source>
</evidence>
<dbReference type="Proteomes" id="UP001494902">
    <property type="component" value="Unassembled WGS sequence"/>
</dbReference>
<dbReference type="InterPro" id="IPR036249">
    <property type="entry name" value="Thioredoxin-like_sf"/>
</dbReference>
<keyword evidence="6" id="KW-1185">Reference proteome</keyword>
<gene>
    <name evidence="5" type="ORF">WIS52_00030</name>
</gene>
<sequence>MSSAMAGAVDLSGLKARAEAAGRQSTAGGQGGAPATAPGADGGSAGDWVVDATEQGFQTEVLEPSLQVPVVVELWASRYPREEQLSAELERLASTGGGAWRLARVDIDTQPRVAQAFGVQQVPMLVVLVGGQPVDAVNGAVPDDRAAEWVRSLLDALRDRMPAIAEGEQRAAAAGPADDEPVEEPEDPRFTAAEEALEQGDYAAAEAAYQSVLDVEPANEQAKAALAQVRFLARAEQADPSAIERADAAPDDVDAQLAAADAEMAQDRVEAAFARLVDTVARTSDDERDRARGHLVGLFELFPPDDGRVSTARRALARALF</sequence>
<dbReference type="InterPro" id="IPR011990">
    <property type="entry name" value="TPR-like_helical_dom_sf"/>
</dbReference>